<organism evidence="15 16">
    <name type="scientific">Candidatus Ruthenibacterium avium</name>
    <dbReference type="NCBI Taxonomy" id="2838751"/>
    <lineage>
        <taxon>Bacteria</taxon>
        <taxon>Bacillati</taxon>
        <taxon>Bacillota</taxon>
        <taxon>Clostridia</taxon>
        <taxon>Eubacteriales</taxon>
        <taxon>Oscillospiraceae</taxon>
        <taxon>Ruthenibacterium</taxon>
    </lineage>
</organism>
<protein>
    <recommendedName>
        <fullName evidence="12">Cardiolipin synthase</fullName>
        <ecNumber evidence="12">2.7.8.-</ecNumber>
    </recommendedName>
</protein>
<evidence type="ECO:0000256" key="1">
    <source>
        <dbReference type="ARBA" id="ARBA00004651"/>
    </source>
</evidence>
<dbReference type="InterPro" id="IPR025202">
    <property type="entry name" value="PLD-like_dom"/>
</dbReference>
<keyword evidence="10" id="KW-0594">Phospholipid biosynthesis</keyword>
<keyword evidence="11" id="KW-1208">Phospholipid metabolism</keyword>
<reference evidence="15" key="1">
    <citation type="journal article" date="2021" name="PeerJ">
        <title>Extensive microbial diversity within the chicken gut microbiome revealed by metagenomics and culture.</title>
        <authorList>
            <person name="Gilroy R."/>
            <person name="Ravi A."/>
            <person name="Getino M."/>
            <person name="Pursley I."/>
            <person name="Horton D.L."/>
            <person name="Alikhan N.F."/>
            <person name="Baker D."/>
            <person name="Gharbi K."/>
            <person name="Hall N."/>
            <person name="Watson M."/>
            <person name="Adriaenssens E.M."/>
            <person name="Foster-Nyarko E."/>
            <person name="Jarju S."/>
            <person name="Secka A."/>
            <person name="Antonio M."/>
            <person name="Oren A."/>
            <person name="Chaudhuri R.R."/>
            <person name="La Ragione R."/>
            <person name="Hildebrand F."/>
            <person name="Pallen M.J."/>
        </authorList>
    </citation>
    <scope>NUCLEOTIDE SEQUENCE</scope>
    <source>
        <strain evidence="15">ChiBcec8-14828</strain>
    </source>
</reference>
<dbReference type="Proteomes" id="UP000824209">
    <property type="component" value="Unassembled WGS sequence"/>
</dbReference>
<keyword evidence="7 13" id="KW-1133">Transmembrane helix</keyword>
<keyword evidence="2" id="KW-1003">Cell membrane</keyword>
<dbReference type="PROSITE" id="PS50035">
    <property type="entry name" value="PLD"/>
    <property type="match status" value="2"/>
</dbReference>
<comment type="subcellular location">
    <subcellularLocation>
        <location evidence="1">Cell membrane</location>
        <topology evidence="1">Multi-pass membrane protein</topology>
    </subcellularLocation>
</comment>
<evidence type="ECO:0000256" key="11">
    <source>
        <dbReference type="ARBA" id="ARBA00023264"/>
    </source>
</evidence>
<keyword evidence="6" id="KW-0677">Repeat</keyword>
<accession>A0A9D2S0X9</accession>
<evidence type="ECO:0000256" key="13">
    <source>
        <dbReference type="SAM" id="Phobius"/>
    </source>
</evidence>
<dbReference type="Gene3D" id="3.30.870.10">
    <property type="entry name" value="Endonuclease Chain A"/>
    <property type="match status" value="2"/>
</dbReference>
<dbReference type="InterPro" id="IPR027379">
    <property type="entry name" value="CLS_N"/>
</dbReference>
<evidence type="ECO:0000256" key="7">
    <source>
        <dbReference type="ARBA" id="ARBA00022989"/>
    </source>
</evidence>
<evidence type="ECO:0000256" key="3">
    <source>
        <dbReference type="ARBA" id="ARBA00022516"/>
    </source>
</evidence>
<evidence type="ECO:0000256" key="9">
    <source>
        <dbReference type="ARBA" id="ARBA00023136"/>
    </source>
</evidence>
<keyword evidence="9 13" id="KW-0472">Membrane</keyword>
<dbReference type="GO" id="GO:0008808">
    <property type="term" value="F:cardiolipin synthase activity"/>
    <property type="evidence" value="ECO:0007669"/>
    <property type="project" value="UniProtKB-UniRule"/>
</dbReference>
<gene>
    <name evidence="15" type="primary">cls</name>
    <name evidence="15" type="ORF">H9943_02480</name>
</gene>
<dbReference type="NCBIfam" id="TIGR04265">
    <property type="entry name" value="bac_cardiolipin"/>
    <property type="match status" value="1"/>
</dbReference>
<keyword evidence="3" id="KW-0444">Lipid biosynthesis</keyword>
<evidence type="ECO:0000313" key="15">
    <source>
        <dbReference type="EMBL" id="HJB39244.1"/>
    </source>
</evidence>
<keyword evidence="8" id="KW-0443">Lipid metabolism</keyword>
<evidence type="ECO:0000313" key="16">
    <source>
        <dbReference type="Proteomes" id="UP000824209"/>
    </source>
</evidence>
<keyword evidence="4" id="KW-0808">Transferase</keyword>
<sequence length="513" mass="59215">MKKLLKFALSRSFLFSVMIVLQLGLFLWLTLQFSRFGSVAYLGITVGGVLLALAILERTDTNPSYKIMWMLIILLMPLSGLLFYFFWGKRIIKPKSARTLLEIEHRAAGAIQPDKTAACAMAAAHPNFRPVSDYLSTHAAAPVYTATKCAYYPMGQNFFESFLQELQKARRFIFLEYFIIQEGRMWNETLKILKRKAAQGVDVRVIFDGIGSLFTLPSDYEETLRRCGIKCFRFNPVHFSLHISDYKMLNHRDHRKIAVIDGEVGFTGGLNFADEYINVRRRFGVWKDTALMLKGPAVYSLTTTFLKAWSFSCGEETQFRQYLPQTRYPHETNFVQPYDDSPIDDENVSESVYSALIQRARHYVYITTPYLIIDNEMASSLCLAAKSGVDVRIITPGIPDKWYVYYVTQSYYARLMRAGVRIYEYTPGFIHAKMYVSDDEAAIVGSANMDYRSLYLHFENCCIFYGGDMVKEVKRDFLATMRESREVSKKDCQHVPLYKWIAQIFLRFFAPLM</sequence>
<feature type="transmembrane region" description="Helical" evidence="13">
    <location>
        <begin position="12"/>
        <end position="33"/>
    </location>
</feature>
<evidence type="ECO:0000256" key="2">
    <source>
        <dbReference type="ARBA" id="ARBA00022475"/>
    </source>
</evidence>
<proteinExistence type="predicted"/>
<dbReference type="CDD" id="cd09160">
    <property type="entry name" value="PLDc_SMU_988_like_2"/>
    <property type="match status" value="1"/>
</dbReference>
<evidence type="ECO:0000256" key="6">
    <source>
        <dbReference type="ARBA" id="ARBA00022737"/>
    </source>
</evidence>
<dbReference type="InterPro" id="IPR022924">
    <property type="entry name" value="Cardiolipin_synthase"/>
</dbReference>
<dbReference type="SUPFAM" id="SSF56024">
    <property type="entry name" value="Phospholipase D/nuclease"/>
    <property type="match status" value="2"/>
</dbReference>
<dbReference type="GO" id="GO:0032049">
    <property type="term" value="P:cardiolipin biosynthetic process"/>
    <property type="evidence" value="ECO:0007669"/>
    <property type="project" value="UniProtKB-UniRule"/>
</dbReference>
<dbReference type="EC" id="2.7.8.-" evidence="12"/>
<evidence type="ECO:0000256" key="4">
    <source>
        <dbReference type="ARBA" id="ARBA00022679"/>
    </source>
</evidence>
<dbReference type="Pfam" id="PF13396">
    <property type="entry name" value="PLDc_N"/>
    <property type="match status" value="1"/>
</dbReference>
<dbReference type="CDD" id="cd09154">
    <property type="entry name" value="PLDc_SMU_988_like_1"/>
    <property type="match status" value="1"/>
</dbReference>
<reference evidence="15" key="2">
    <citation type="submission" date="2021-04" db="EMBL/GenBank/DDBJ databases">
        <authorList>
            <person name="Gilroy R."/>
        </authorList>
    </citation>
    <scope>NUCLEOTIDE SEQUENCE</scope>
    <source>
        <strain evidence="15">ChiBcec8-14828</strain>
    </source>
</reference>
<dbReference type="GO" id="GO:0005886">
    <property type="term" value="C:plasma membrane"/>
    <property type="evidence" value="ECO:0007669"/>
    <property type="project" value="UniProtKB-SubCell"/>
</dbReference>
<dbReference type="SMART" id="SM00155">
    <property type="entry name" value="PLDc"/>
    <property type="match status" value="2"/>
</dbReference>
<dbReference type="Pfam" id="PF13091">
    <property type="entry name" value="PLDc_2"/>
    <property type="match status" value="2"/>
</dbReference>
<dbReference type="PANTHER" id="PTHR21248:SF22">
    <property type="entry name" value="PHOSPHOLIPASE D"/>
    <property type="match status" value="1"/>
</dbReference>
<evidence type="ECO:0000259" key="14">
    <source>
        <dbReference type="PROSITE" id="PS50035"/>
    </source>
</evidence>
<feature type="domain" description="PLD phosphodiesterase" evidence="14">
    <location>
        <begin position="426"/>
        <end position="453"/>
    </location>
</feature>
<dbReference type="PANTHER" id="PTHR21248">
    <property type="entry name" value="CARDIOLIPIN SYNTHASE"/>
    <property type="match status" value="1"/>
</dbReference>
<evidence type="ECO:0000256" key="10">
    <source>
        <dbReference type="ARBA" id="ARBA00023209"/>
    </source>
</evidence>
<name>A0A9D2S0X9_9FIRM</name>
<feature type="transmembrane region" description="Helical" evidence="13">
    <location>
        <begin position="68"/>
        <end position="87"/>
    </location>
</feature>
<comment type="caution">
    <text evidence="15">The sequence shown here is derived from an EMBL/GenBank/DDBJ whole genome shotgun (WGS) entry which is preliminary data.</text>
</comment>
<evidence type="ECO:0000256" key="5">
    <source>
        <dbReference type="ARBA" id="ARBA00022692"/>
    </source>
</evidence>
<evidence type="ECO:0000256" key="8">
    <source>
        <dbReference type="ARBA" id="ARBA00023098"/>
    </source>
</evidence>
<keyword evidence="5 13" id="KW-0812">Transmembrane</keyword>
<evidence type="ECO:0000256" key="12">
    <source>
        <dbReference type="NCBIfam" id="TIGR04265"/>
    </source>
</evidence>
<dbReference type="InterPro" id="IPR001736">
    <property type="entry name" value="PLipase_D/transphosphatidylase"/>
</dbReference>
<feature type="transmembrane region" description="Helical" evidence="13">
    <location>
        <begin position="39"/>
        <end position="56"/>
    </location>
</feature>
<feature type="domain" description="PLD phosphodiesterase" evidence="14">
    <location>
        <begin position="249"/>
        <end position="276"/>
    </location>
</feature>
<dbReference type="AlphaFoldDB" id="A0A9D2S0X9"/>
<dbReference type="EMBL" id="DWYA01000026">
    <property type="protein sequence ID" value="HJB39244.1"/>
    <property type="molecule type" value="Genomic_DNA"/>
</dbReference>